<comment type="caution">
    <text evidence="1">The sequence shown here is derived from an EMBL/GenBank/DDBJ whole genome shotgun (WGS) entry which is preliminary data.</text>
</comment>
<protein>
    <submittedName>
        <fullName evidence="1">Uncharacterized protein</fullName>
    </submittedName>
</protein>
<proteinExistence type="predicted"/>
<dbReference type="EMBL" id="JASBWR010000012">
    <property type="protein sequence ID" value="KAJ9110427.1"/>
    <property type="molecule type" value="Genomic_DNA"/>
</dbReference>
<organism evidence="1 2">
    <name type="scientific">Naganishia cerealis</name>
    <dbReference type="NCBI Taxonomy" id="610337"/>
    <lineage>
        <taxon>Eukaryota</taxon>
        <taxon>Fungi</taxon>
        <taxon>Dikarya</taxon>
        <taxon>Basidiomycota</taxon>
        <taxon>Agaricomycotina</taxon>
        <taxon>Tremellomycetes</taxon>
        <taxon>Filobasidiales</taxon>
        <taxon>Filobasidiaceae</taxon>
        <taxon>Naganishia</taxon>
    </lineage>
</organism>
<dbReference type="Proteomes" id="UP001241377">
    <property type="component" value="Unassembled WGS sequence"/>
</dbReference>
<name>A0ACC2WHA1_9TREE</name>
<evidence type="ECO:0000313" key="2">
    <source>
        <dbReference type="Proteomes" id="UP001241377"/>
    </source>
</evidence>
<keyword evidence="2" id="KW-1185">Reference proteome</keyword>
<evidence type="ECO:0000313" key="1">
    <source>
        <dbReference type="EMBL" id="KAJ9110427.1"/>
    </source>
</evidence>
<reference evidence="1" key="1">
    <citation type="submission" date="2023-04" db="EMBL/GenBank/DDBJ databases">
        <title>Draft Genome sequencing of Naganishia species isolated from polar environments using Oxford Nanopore Technology.</title>
        <authorList>
            <person name="Leo P."/>
            <person name="Venkateswaran K."/>
        </authorList>
    </citation>
    <scope>NUCLEOTIDE SEQUENCE</scope>
    <source>
        <strain evidence="1">MNA-CCFEE 5261</strain>
    </source>
</reference>
<sequence length="149" mass="16790">MSSRSSHLMTSRAPTGRADERRARNLQYDDINRYHPQVRFLPGKRRRIDQQAAIDAAHSVGPGALDYSRTQDGEAKALDVLTQIPVLGRWAESDDVHFDINIPSAKEALTAFISTNLQGRRYWFERDEAEVRGDIKNSPTTTGAEHNTL</sequence>
<accession>A0ACC2WHA1</accession>
<gene>
    <name evidence="1" type="ORF">QFC19_001552</name>
</gene>